<dbReference type="Proteomes" id="UP001595758">
    <property type="component" value="Unassembled WGS sequence"/>
</dbReference>
<name>A0ABV8CG34_9GAMM</name>
<dbReference type="Pfam" id="PF00149">
    <property type="entry name" value="Metallophos"/>
    <property type="match status" value="1"/>
</dbReference>
<keyword evidence="3" id="KW-1185">Reference proteome</keyword>
<dbReference type="EMBL" id="JBHSAB010000020">
    <property type="protein sequence ID" value="MFC3909149.1"/>
    <property type="molecule type" value="Genomic_DNA"/>
</dbReference>
<accession>A0ABV8CG34</accession>
<reference evidence="3" key="1">
    <citation type="journal article" date="2019" name="Int. J. Syst. Evol. Microbiol.">
        <title>The Global Catalogue of Microorganisms (GCM) 10K type strain sequencing project: providing services to taxonomists for standard genome sequencing and annotation.</title>
        <authorList>
            <consortium name="The Broad Institute Genomics Platform"/>
            <consortium name="The Broad Institute Genome Sequencing Center for Infectious Disease"/>
            <person name="Wu L."/>
            <person name="Ma J."/>
        </authorList>
    </citation>
    <scope>NUCLEOTIDE SEQUENCE [LARGE SCALE GENOMIC DNA]</scope>
    <source>
        <strain evidence="3">CCUG 59858</strain>
    </source>
</reference>
<feature type="domain" description="Calcineurin-like phosphoesterase" evidence="1">
    <location>
        <begin position="1"/>
        <end position="99"/>
    </location>
</feature>
<organism evidence="2 3">
    <name type="scientific">Legionella dresdenensis</name>
    <dbReference type="NCBI Taxonomy" id="450200"/>
    <lineage>
        <taxon>Bacteria</taxon>
        <taxon>Pseudomonadati</taxon>
        <taxon>Pseudomonadota</taxon>
        <taxon>Gammaproteobacteria</taxon>
        <taxon>Legionellales</taxon>
        <taxon>Legionellaceae</taxon>
        <taxon>Legionella</taxon>
    </lineage>
</organism>
<dbReference type="InterPro" id="IPR029052">
    <property type="entry name" value="Metallo-depent_PP-like"/>
</dbReference>
<dbReference type="RefSeq" id="WP_382343093.1">
    <property type="nucleotide sequence ID" value="NZ_JBHSAB010000020.1"/>
</dbReference>
<proteinExistence type="predicted"/>
<comment type="caution">
    <text evidence="2">The sequence shown here is derived from an EMBL/GenBank/DDBJ whole genome shotgun (WGS) entry which is preliminary data.</text>
</comment>
<evidence type="ECO:0000313" key="3">
    <source>
        <dbReference type="Proteomes" id="UP001595758"/>
    </source>
</evidence>
<sequence>MKLAWLTDVHLNFLDADERKKFYQEIINTKCDGVLISGDIAEAPSIKNILTAFATLIKKPIYYILGNHDFYRGQIDAVRNEMTALTEYNEYLFWLPASKVMQLVLFPFNFDM</sequence>
<dbReference type="SUPFAM" id="SSF56300">
    <property type="entry name" value="Metallo-dependent phosphatases"/>
    <property type="match status" value="1"/>
</dbReference>
<protein>
    <submittedName>
        <fullName evidence="2">Metallophosphoesterase</fullName>
    </submittedName>
</protein>
<evidence type="ECO:0000313" key="2">
    <source>
        <dbReference type="EMBL" id="MFC3909149.1"/>
    </source>
</evidence>
<dbReference type="InterPro" id="IPR004843">
    <property type="entry name" value="Calcineurin-like_PHP"/>
</dbReference>
<evidence type="ECO:0000259" key="1">
    <source>
        <dbReference type="Pfam" id="PF00149"/>
    </source>
</evidence>
<gene>
    <name evidence="2" type="ORF">ACFORL_08685</name>
</gene>
<dbReference type="Gene3D" id="3.60.21.10">
    <property type="match status" value="1"/>
</dbReference>